<keyword evidence="3" id="KW-0597">Phosphoprotein</keyword>
<dbReference type="EC" id="2.7.7.65" evidence="1"/>
<dbReference type="AlphaFoldDB" id="A0A7W6RCN5"/>
<dbReference type="InterPro" id="IPR001789">
    <property type="entry name" value="Sig_transdc_resp-reg_receiver"/>
</dbReference>
<dbReference type="CDD" id="cd01949">
    <property type="entry name" value="GGDEF"/>
    <property type="match status" value="1"/>
</dbReference>
<name>A0A7W6RCN5_9PROT</name>
<evidence type="ECO:0000313" key="7">
    <source>
        <dbReference type="Proteomes" id="UP000554286"/>
    </source>
</evidence>
<dbReference type="InterPro" id="IPR043128">
    <property type="entry name" value="Rev_trsase/Diguanyl_cyclase"/>
</dbReference>
<dbReference type="PANTHER" id="PTHR45138:SF9">
    <property type="entry name" value="DIGUANYLATE CYCLASE DGCM-RELATED"/>
    <property type="match status" value="1"/>
</dbReference>
<dbReference type="SMART" id="SM00267">
    <property type="entry name" value="GGDEF"/>
    <property type="match status" value="1"/>
</dbReference>
<dbReference type="GO" id="GO:0005886">
    <property type="term" value="C:plasma membrane"/>
    <property type="evidence" value="ECO:0007669"/>
    <property type="project" value="TreeGrafter"/>
</dbReference>
<evidence type="ECO:0000256" key="3">
    <source>
        <dbReference type="PROSITE-ProRule" id="PRU00169"/>
    </source>
</evidence>
<dbReference type="InterPro" id="IPR029787">
    <property type="entry name" value="Nucleotide_cyclase"/>
</dbReference>
<dbReference type="FunFam" id="3.30.70.270:FF:000001">
    <property type="entry name" value="Diguanylate cyclase domain protein"/>
    <property type="match status" value="1"/>
</dbReference>
<feature type="modified residue" description="4-aspartylphosphate" evidence="3">
    <location>
        <position position="21"/>
    </location>
</feature>
<organism evidence="6 7">
    <name type="scientific">Roseospira visakhapatnamensis</name>
    <dbReference type="NCBI Taxonomy" id="390880"/>
    <lineage>
        <taxon>Bacteria</taxon>
        <taxon>Pseudomonadati</taxon>
        <taxon>Pseudomonadota</taxon>
        <taxon>Alphaproteobacteria</taxon>
        <taxon>Rhodospirillales</taxon>
        <taxon>Rhodospirillaceae</taxon>
        <taxon>Roseospira</taxon>
    </lineage>
</organism>
<dbReference type="GO" id="GO:0000160">
    <property type="term" value="P:phosphorelay signal transduction system"/>
    <property type="evidence" value="ECO:0007669"/>
    <property type="project" value="InterPro"/>
</dbReference>
<evidence type="ECO:0000259" key="4">
    <source>
        <dbReference type="PROSITE" id="PS50110"/>
    </source>
</evidence>
<dbReference type="Pfam" id="PF00072">
    <property type="entry name" value="Response_reg"/>
    <property type="match status" value="1"/>
</dbReference>
<dbReference type="InterPro" id="IPR050469">
    <property type="entry name" value="Diguanylate_Cyclase"/>
</dbReference>
<dbReference type="SMART" id="SM00448">
    <property type="entry name" value="REC"/>
    <property type="match status" value="1"/>
</dbReference>
<protein>
    <recommendedName>
        <fullName evidence="1">diguanylate cyclase</fullName>
        <ecNumber evidence="1">2.7.7.65</ecNumber>
    </recommendedName>
</protein>
<dbReference type="GO" id="GO:0052621">
    <property type="term" value="F:diguanylate cyclase activity"/>
    <property type="evidence" value="ECO:0007669"/>
    <property type="project" value="UniProtKB-EC"/>
</dbReference>
<accession>A0A7W6RCN5</accession>
<dbReference type="EMBL" id="JACIGK010000006">
    <property type="protein sequence ID" value="MBB4265483.1"/>
    <property type="molecule type" value="Genomic_DNA"/>
</dbReference>
<dbReference type="Gene3D" id="3.40.50.2300">
    <property type="match status" value="1"/>
</dbReference>
<evidence type="ECO:0000313" key="6">
    <source>
        <dbReference type="EMBL" id="MBB4265483.1"/>
    </source>
</evidence>
<dbReference type="PROSITE" id="PS50110">
    <property type="entry name" value="RESPONSE_REGULATORY"/>
    <property type="match status" value="1"/>
</dbReference>
<sequence length="269" mass="29347">MSGHQGMDVARSEGPDLILLDLRLPDMDGLEICRILKAEPDVERIPIIFLTADQDPATEEKGITLGAVDFVTKPFSTAVLRARVRTHIDLRRKTEALERLAATDALTGVPNRRSFETVIAREWRRMMREKMPLSVAMVDIDHFKALNDTFGHPFGDHVLRVVAATIDAHLRRPSDYVARYGGEEFVLVLPSTDAAGAASVAEGARRAIEALQFDGMPVDKPLQVTASLGCGTVVPSVEGGVEALVGEADQNLYRAKNNGRNRVEPSSPA</sequence>
<evidence type="ECO:0000256" key="1">
    <source>
        <dbReference type="ARBA" id="ARBA00012528"/>
    </source>
</evidence>
<dbReference type="PROSITE" id="PS50887">
    <property type="entry name" value="GGDEF"/>
    <property type="match status" value="1"/>
</dbReference>
<dbReference type="InterPro" id="IPR011006">
    <property type="entry name" value="CheY-like_superfamily"/>
</dbReference>
<gene>
    <name evidence="6" type="ORF">GGD89_001102</name>
</gene>
<keyword evidence="7" id="KW-1185">Reference proteome</keyword>
<evidence type="ECO:0000259" key="5">
    <source>
        <dbReference type="PROSITE" id="PS50887"/>
    </source>
</evidence>
<dbReference type="NCBIfam" id="TIGR00254">
    <property type="entry name" value="GGDEF"/>
    <property type="match status" value="1"/>
</dbReference>
<comment type="catalytic activity">
    <reaction evidence="2">
        <text>2 GTP = 3',3'-c-di-GMP + 2 diphosphate</text>
        <dbReference type="Rhea" id="RHEA:24898"/>
        <dbReference type="ChEBI" id="CHEBI:33019"/>
        <dbReference type="ChEBI" id="CHEBI:37565"/>
        <dbReference type="ChEBI" id="CHEBI:58805"/>
        <dbReference type="EC" id="2.7.7.65"/>
    </reaction>
</comment>
<proteinExistence type="predicted"/>
<dbReference type="Gene3D" id="3.30.70.270">
    <property type="match status" value="1"/>
</dbReference>
<dbReference type="GO" id="GO:0043709">
    <property type="term" value="P:cell adhesion involved in single-species biofilm formation"/>
    <property type="evidence" value="ECO:0007669"/>
    <property type="project" value="TreeGrafter"/>
</dbReference>
<evidence type="ECO:0000256" key="2">
    <source>
        <dbReference type="ARBA" id="ARBA00034247"/>
    </source>
</evidence>
<dbReference type="InterPro" id="IPR000160">
    <property type="entry name" value="GGDEF_dom"/>
</dbReference>
<dbReference type="SUPFAM" id="SSF55073">
    <property type="entry name" value="Nucleotide cyclase"/>
    <property type="match status" value="1"/>
</dbReference>
<dbReference type="Pfam" id="PF00990">
    <property type="entry name" value="GGDEF"/>
    <property type="match status" value="1"/>
</dbReference>
<feature type="domain" description="GGDEF" evidence="5">
    <location>
        <begin position="131"/>
        <end position="268"/>
    </location>
</feature>
<dbReference type="SUPFAM" id="SSF52172">
    <property type="entry name" value="CheY-like"/>
    <property type="match status" value="1"/>
</dbReference>
<feature type="domain" description="Response regulatory" evidence="4">
    <location>
        <begin position="1"/>
        <end position="88"/>
    </location>
</feature>
<dbReference type="Proteomes" id="UP000554286">
    <property type="component" value="Unassembled WGS sequence"/>
</dbReference>
<dbReference type="PANTHER" id="PTHR45138">
    <property type="entry name" value="REGULATORY COMPONENTS OF SENSORY TRANSDUCTION SYSTEM"/>
    <property type="match status" value="1"/>
</dbReference>
<comment type="caution">
    <text evidence="6">The sequence shown here is derived from an EMBL/GenBank/DDBJ whole genome shotgun (WGS) entry which is preliminary data.</text>
</comment>
<dbReference type="GO" id="GO:1902201">
    <property type="term" value="P:negative regulation of bacterial-type flagellum-dependent cell motility"/>
    <property type="evidence" value="ECO:0007669"/>
    <property type="project" value="TreeGrafter"/>
</dbReference>
<reference evidence="6 7" key="1">
    <citation type="submission" date="2020-08" db="EMBL/GenBank/DDBJ databases">
        <title>Genome sequencing of Purple Non-Sulfur Bacteria from various extreme environments.</title>
        <authorList>
            <person name="Mayer M."/>
        </authorList>
    </citation>
    <scope>NUCLEOTIDE SEQUENCE [LARGE SCALE GENOMIC DNA]</scope>
    <source>
        <strain evidence="6 7">JA131</strain>
    </source>
</reference>